<dbReference type="STRING" id="1189612.A33Q_1029"/>
<dbReference type="SUPFAM" id="SSF52833">
    <property type="entry name" value="Thioredoxin-like"/>
    <property type="match status" value="1"/>
</dbReference>
<proteinExistence type="predicted"/>
<dbReference type="PANTHER" id="PTHR42852:SF6">
    <property type="entry name" value="THIOL:DISULFIDE INTERCHANGE PROTEIN DSBE"/>
    <property type="match status" value="1"/>
</dbReference>
<evidence type="ECO:0000313" key="6">
    <source>
        <dbReference type="EMBL" id="EOZ98375.1"/>
    </source>
</evidence>
<name>S2DME6_INDAL</name>
<dbReference type="PANTHER" id="PTHR42852">
    <property type="entry name" value="THIOL:DISULFIDE INTERCHANGE PROTEIN DSBE"/>
    <property type="match status" value="1"/>
</dbReference>
<gene>
    <name evidence="6" type="ORF">A33Q_1029</name>
</gene>
<evidence type="ECO:0000256" key="2">
    <source>
        <dbReference type="ARBA" id="ARBA00022748"/>
    </source>
</evidence>
<evidence type="ECO:0000259" key="5">
    <source>
        <dbReference type="PROSITE" id="PS51352"/>
    </source>
</evidence>
<dbReference type="GO" id="GO:0030313">
    <property type="term" value="C:cell envelope"/>
    <property type="evidence" value="ECO:0007669"/>
    <property type="project" value="UniProtKB-SubCell"/>
</dbReference>
<dbReference type="EMBL" id="ALWO02000023">
    <property type="protein sequence ID" value="EOZ98375.1"/>
    <property type="molecule type" value="Genomic_DNA"/>
</dbReference>
<keyword evidence="2" id="KW-0201">Cytochrome c-type biogenesis</keyword>
<dbReference type="AlphaFoldDB" id="S2DME6"/>
<reference evidence="6 7" key="1">
    <citation type="journal article" date="2013" name="Genome Announc.">
        <title>Draft Genome Sequence of Indibacter alkaliphilus Strain LW1T, Isolated from Lonar Lake, a Haloalkaline Lake in the Buldana District of Maharashtra, India.</title>
        <authorList>
            <person name="Singh A."/>
            <person name="Kumar Jangir P."/>
            <person name="Sharma R."/>
            <person name="Singh A."/>
            <person name="Kumar Pinnaka A."/>
            <person name="Shivaji S."/>
        </authorList>
    </citation>
    <scope>NUCLEOTIDE SEQUENCE [LARGE SCALE GENOMIC DNA]</scope>
    <source>
        <strain evidence="7">CCUG 57479 / KCTC 22604 / LW1</strain>
    </source>
</reference>
<organism evidence="6 7">
    <name type="scientific">Indibacter alkaliphilus (strain CCUG 57479 / KCTC 22604 / LW1)</name>
    <dbReference type="NCBI Taxonomy" id="1189612"/>
    <lineage>
        <taxon>Bacteria</taxon>
        <taxon>Pseudomonadati</taxon>
        <taxon>Bacteroidota</taxon>
        <taxon>Cytophagia</taxon>
        <taxon>Cytophagales</taxon>
        <taxon>Cyclobacteriaceae</taxon>
    </lineage>
</organism>
<dbReference type="GO" id="GO:0016491">
    <property type="term" value="F:oxidoreductase activity"/>
    <property type="evidence" value="ECO:0007669"/>
    <property type="project" value="InterPro"/>
</dbReference>
<dbReference type="GO" id="GO:0017004">
    <property type="term" value="P:cytochrome complex assembly"/>
    <property type="evidence" value="ECO:0007669"/>
    <property type="project" value="UniProtKB-KW"/>
</dbReference>
<dbReference type="eggNOG" id="COG0526">
    <property type="taxonomic scope" value="Bacteria"/>
</dbReference>
<evidence type="ECO:0000256" key="3">
    <source>
        <dbReference type="ARBA" id="ARBA00023157"/>
    </source>
</evidence>
<keyword evidence="4" id="KW-0676">Redox-active center</keyword>
<dbReference type="CDD" id="cd02966">
    <property type="entry name" value="TlpA_like_family"/>
    <property type="match status" value="1"/>
</dbReference>
<dbReference type="Proteomes" id="UP000006073">
    <property type="component" value="Unassembled WGS sequence"/>
</dbReference>
<protein>
    <submittedName>
        <fullName evidence="6">Thioredoxin family protein</fullName>
    </submittedName>
</protein>
<dbReference type="Gene3D" id="3.40.30.10">
    <property type="entry name" value="Glutaredoxin"/>
    <property type="match status" value="1"/>
</dbReference>
<comment type="caution">
    <text evidence="6">The sequence shown here is derived from an EMBL/GenBank/DDBJ whole genome shotgun (WGS) entry which is preliminary data.</text>
</comment>
<comment type="subcellular location">
    <subcellularLocation>
        <location evidence="1">Cell envelope</location>
    </subcellularLocation>
</comment>
<dbReference type="InterPro" id="IPR036249">
    <property type="entry name" value="Thioredoxin-like_sf"/>
</dbReference>
<keyword evidence="7" id="KW-1185">Reference proteome</keyword>
<evidence type="ECO:0000313" key="7">
    <source>
        <dbReference type="Proteomes" id="UP000006073"/>
    </source>
</evidence>
<evidence type="ECO:0000256" key="4">
    <source>
        <dbReference type="ARBA" id="ARBA00023284"/>
    </source>
</evidence>
<dbReference type="InterPro" id="IPR013766">
    <property type="entry name" value="Thioredoxin_domain"/>
</dbReference>
<keyword evidence="3" id="KW-1015">Disulfide bond</keyword>
<dbReference type="Pfam" id="PF08534">
    <property type="entry name" value="Redoxin"/>
    <property type="match status" value="1"/>
</dbReference>
<accession>S2DME6</accession>
<evidence type="ECO:0000256" key="1">
    <source>
        <dbReference type="ARBA" id="ARBA00004196"/>
    </source>
</evidence>
<dbReference type="InterPro" id="IPR013740">
    <property type="entry name" value="Redoxin"/>
</dbReference>
<dbReference type="PROSITE" id="PS51352">
    <property type="entry name" value="THIOREDOXIN_2"/>
    <property type="match status" value="1"/>
</dbReference>
<dbReference type="RefSeq" id="WP_009032362.1">
    <property type="nucleotide sequence ID" value="NZ_ALWO02000023.1"/>
</dbReference>
<dbReference type="OrthoDB" id="6399635at2"/>
<sequence>MKVSPFFWIVFTFFVFGCSQNEPVNTKIIIAGILENSEAEEIKLYLDDEIAETALDEEGKFHLSLDSDESATYYLIAGRDRLRLFLSPGDSIYISADSKEFDETLTLAGDRSIENKYLIAKSDWENESGIAQTMELMKLGKEDYFKKKDSFFKKQKEAFEKLKENQELHPDFVRLEEAYLEYEPLGMDLRYPMYHGYIHKISQDSVDFPIEEAKEALKKVDLTRSDLLASNSYIAILDQIVNAEVKEIIKRDSSQKEDYDGYEKARLTAIENVLKDPEIKDQIFYNSIKPNLDYRGPVHVKTSYDKFMADNQSPKLAAQLKAIYDKWDPIMPGKEVPDLSFVNIEGEDVKLSDLKGTLVYVDIWATWCGPCIAEHPHWDKMKEEYKDKPVSFLTVSIDDSKEPWEKMVKAKNMDGLQWFAENAWKSEIAQHFNVNGIPRFILIDQEGKIIDPSADRPSGDIRTTIDQYLE</sequence>
<dbReference type="PROSITE" id="PS51257">
    <property type="entry name" value="PROKAR_LIPOPROTEIN"/>
    <property type="match status" value="1"/>
</dbReference>
<feature type="domain" description="Thioredoxin" evidence="5">
    <location>
        <begin position="330"/>
        <end position="470"/>
    </location>
</feature>
<dbReference type="InterPro" id="IPR050553">
    <property type="entry name" value="Thioredoxin_ResA/DsbE_sf"/>
</dbReference>